<dbReference type="eggNOG" id="COG0845">
    <property type="taxonomic scope" value="Bacteria"/>
</dbReference>
<dbReference type="EMBL" id="CP000507">
    <property type="protein sequence ID" value="ABL98882.1"/>
    <property type="molecule type" value="Genomic_DNA"/>
</dbReference>
<feature type="domain" description="CzcB-like barrel-sandwich hybrid" evidence="2">
    <location>
        <begin position="59"/>
        <end position="162"/>
    </location>
</feature>
<dbReference type="Gene3D" id="1.10.287.470">
    <property type="entry name" value="Helix hairpin bin"/>
    <property type="match status" value="1"/>
</dbReference>
<evidence type="ECO:0000313" key="4">
    <source>
        <dbReference type="Proteomes" id="UP000009175"/>
    </source>
</evidence>
<dbReference type="HOGENOM" id="CLU_018816_1_0_6"/>
<protein>
    <submittedName>
        <fullName evidence="3">Conserved hypothetical periplasmic linker protein</fullName>
    </submittedName>
</protein>
<accession>A1S3C6</accession>
<evidence type="ECO:0000259" key="2">
    <source>
        <dbReference type="Pfam" id="PF25973"/>
    </source>
</evidence>
<dbReference type="Proteomes" id="UP000009175">
    <property type="component" value="Chromosome"/>
</dbReference>
<dbReference type="PANTHER" id="PTHR30469">
    <property type="entry name" value="MULTIDRUG RESISTANCE PROTEIN MDTA"/>
    <property type="match status" value="1"/>
</dbReference>
<dbReference type="OrthoDB" id="2110899at2"/>
<proteinExistence type="inferred from homology"/>
<dbReference type="GO" id="GO:0015562">
    <property type="term" value="F:efflux transmembrane transporter activity"/>
    <property type="evidence" value="ECO:0007669"/>
    <property type="project" value="TreeGrafter"/>
</dbReference>
<dbReference type="PANTHER" id="PTHR30469:SF20">
    <property type="entry name" value="EFFLUX RND TRANSPORTER PERIPLASMIC ADAPTOR SUBUNIT"/>
    <property type="match status" value="1"/>
</dbReference>
<evidence type="ECO:0000256" key="1">
    <source>
        <dbReference type="ARBA" id="ARBA00009477"/>
    </source>
</evidence>
<dbReference type="InterPro" id="IPR058647">
    <property type="entry name" value="BSH_CzcB-like"/>
</dbReference>
<dbReference type="AlphaFoldDB" id="A1S3C6"/>
<dbReference type="GO" id="GO:1990281">
    <property type="term" value="C:efflux pump complex"/>
    <property type="evidence" value="ECO:0007669"/>
    <property type="project" value="TreeGrafter"/>
</dbReference>
<dbReference type="PROSITE" id="PS51257">
    <property type="entry name" value="PROKAR_LIPOPROTEIN"/>
    <property type="match status" value="1"/>
</dbReference>
<dbReference type="RefSeq" id="WP_011758792.1">
    <property type="nucleotide sequence ID" value="NC_008700.1"/>
</dbReference>
<dbReference type="InterPro" id="IPR006143">
    <property type="entry name" value="RND_pump_MFP"/>
</dbReference>
<dbReference type="Gene3D" id="2.40.30.170">
    <property type="match status" value="1"/>
</dbReference>
<organism evidence="3 4">
    <name type="scientific">Shewanella amazonensis (strain ATCC BAA-1098 / SB2B)</name>
    <dbReference type="NCBI Taxonomy" id="326297"/>
    <lineage>
        <taxon>Bacteria</taxon>
        <taxon>Pseudomonadati</taxon>
        <taxon>Pseudomonadota</taxon>
        <taxon>Gammaproteobacteria</taxon>
        <taxon>Alteromonadales</taxon>
        <taxon>Shewanellaceae</taxon>
        <taxon>Shewanella</taxon>
    </lineage>
</organism>
<dbReference type="KEGG" id="saz:Sama_0674"/>
<dbReference type="Gene3D" id="2.40.50.100">
    <property type="match status" value="1"/>
</dbReference>
<gene>
    <name evidence="3" type="ordered locus">Sama_0674</name>
</gene>
<name>A1S3C6_SHEAM</name>
<dbReference type="SUPFAM" id="SSF111369">
    <property type="entry name" value="HlyD-like secretion proteins"/>
    <property type="match status" value="1"/>
</dbReference>
<dbReference type="STRING" id="326297.Sama_0674"/>
<keyword evidence="4" id="KW-1185">Reference proteome</keyword>
<reference evidence="3 4" key="1">
    <citation type="submission" date="2006-12" db="EMBL/GenBank/DDBJ databases">
        <title>Complete sequence of Shewanella amazonensis SB2B.</title>
        <authorList>
            <consortium name="US DOE Joint Genome Institute"/>
            <person name="Copeland A."/>
            <person name="Lucas S."/>
            <person name="Lapidus A."/>
            <person name="Barry K."/>
            <person name="Detter J.C."/>
            <person name="Glavina del Rio T."/>
            <person name="Hammon N."/>
            <person name="Israni S."/>
            <person name="Dalin E."/>
            <person name="Tice H."/>
            <person name="Pitluck S."/>
            <person name="Munk A.C."/>
            <person name="Brettin T."/>
            <person name="Bruce D."/>
            <person name="Han C."/>
            <person name="Tapia R."/>
            <person name="Gilna P."/>
            <person name="Schmutz J."/>
            <person name="Larimer F."/>
            <person name="Land M."/>
            <person name="Hauser L."/>
            <person name="Kyrpides N."/>
            <person name="Mikhailova N."/>
            <person name="Fredrickson J."/>
            <person name="Richardson P."/>
        </authorList>
    </citation>
    <scope>NUCLEOTIDE SEQUENCE [LARGE SCALE GENOMIC DNA]</scope>
    <source>
        <strain evidence="4">ATCC BAA-1098 / SB2B</strain>
    </source>
</reference>
<dbReference type="Pfam" id="PF25973">
    <property type="entry name" value="BSH_CzcB"/>
    <property type="match status" value="1"/>
</dbReference>
<sequence>MTRMILMPLGLIVLLGSCRQAPDIEHTPARVAVYTIPSTENQVTRVFSGVARAQDLTALAFRVEGRIARIPVTKGQRVKAGDVLAVLEKNDFQIALNDRRARLDVTRKQAERSKTLVDQQLMAQAEYDQMNAEYLVARAEARQAELMLEYTKLKAPFDGLIGDVFLKSFENVQPGTLVLSVHRTERIEVDVQVPDLLIAVSRRAETGQQKQGFDVAFEAFPDKSFIGHLLEVNTEKDPQSHTYVATVAVELPEGVKVLEGMPAKVTVDLGKATYTYRREYLLPISAVVMRDGSDIDLQDAGVWLYDSATGTVKFKPVRLGVIVGQSIEVVDGLADGQQVVTQGASRLVDGQQVELIQG</sequence>
<evidence type="ECO:0000313" key="3">
    <source>
        <dbReference type="EMBL" id="ABL98882.1"/>
    </source>
</evidence>
<dbReference type="NCBIfam" id="TIGR01730">
    <property type="entry name" value="RND_mfp"/>
    <property type="match status" value="1"/>
</dbReference>
<comment type="similarity">
    <text evidence="1">Belongs to the membrane fusion protein (MFP) (TC 8.A.1) family.</text>
</comment>
<dbReference type="Gene3D" id="2.40.420.20">
    <property type="match status" value="1"/>
</dbReference>